<dbReference type="Proteomes" id="UP000777482">
    <property type="component" value="Unassembled WGS sequence"/>
</dbReference>
<feature type="region of interest" description="Disordered" evidence="1">
    <location>
        <begin position="336"/>
        <end position="388"/>
    </location>
</feature>
<feature type="region of interest" description="Disordered" evidence="1">
    <location>
        <begin position="1240"/>
        <end position="1278"/>
    </location>
</feature>
<feature type="region of interest" description="Disordered" evidence="1">
    <location>
        <begin position="893"/>
        <end position="943"/>
    </location>
</feature>
<sequence>MLATHLTTNVFPHESRTHLSTSNRTHSHVLSSKNLRSRPRSTLSTRSTASFASNSSAASLATTGDRDRRSAALLDLDLDDATRLSLQRANEILRASERAREKDKHRSATSLRWRDPLLVGQASPTARRTEQLASEDDDDEAERLCEAAPADAASRHAQRRTVRRFRPKQFLLKASSPKESSVHPIISSPRALAPSPPRQPSLAHGVTRGRVAGGSLTHGVVGGRVPVRDRSPSQKPVERSSVALASLRADDLHLASHFVRPSAETSAPPAACGVASSSSDAACRNNPHLSNDASSINHATGGGLKSLRNRFGRRATKKAPDAKLVRQKTSLASLFGFGSTTEESSASDSRRPQGATLRNANISSSETSGHRPSTSVSSYAPSSSTSGSCLASSGSSRFRFFRARGQRNPDASQRASEDSHRNRSSPGIPTSRISGPIPLSPARRQPLATTSASELSPSLPIREASTWKARIGRAIQGKNVAAKRALFEKQVAGPEAMSASTSAADTQDLTLRPIARAEFRDATPGYPPSPKAFNSNGIEGSMNSRTAHDAQVKARAAAFDALAIQSPVRRVRPRSNGVRSPVSAPHRAPNSPTSAGSPQKDARGLPAPFDASLVRNGSPKKPALGPEHANLFQHGRTATGPINRVRGATSDLAELLGGFEDTQDLNASPRKFTSGHAPLPGVDVPGDLRSLISEVDERLTIQLDDMAGLGFADEPTMSSFTSSSSSLSSSSSSDDDALQGVDHFLHASRAVPGPPPHFLAPPCSHTTQFSSDDGDPTRAFEPTSSSFEGHCSSAAAALRKMLSTDAGEGGGSPPASATLRGFAAQPSATLRSFHLWGGANGTTDRSPPDGAGDFVRPSAGEKMFELDETVPLSPLVSGSSPARSLRLSVQRGYVPERQPESPSPLPSGGWHPRNSLSRYSQDHHAGGSRHSRGSESISALSLSSSEQSMSQDVTECSLALSLQSTELSISSVLSSPCPAPRQRRVPMLTGHGERRFSFRLSLDKIQDEDSQKVDEQGPTHCEGESETTVDPVQAVAVAPALARRHESGLHRATSPSSPRSPSGPSEEVATIEESPSSLSAPDPQSTRRMESLRLYCLLAHEADMAIKRSLVVWPDTEFSREMVARFLAPRTYFGILKFLRSSLRLFPSAPSSGCFPAAFSDSPSPLVSDTSDVPATTLQVLQTSKARRMPGSDDAHSAAAPLMDVGKSSKSASRSLRTALLEKSANAPIASGAGLHKAARLAAHGGEENAPSPFTALPPRLKMRRPSGLAKCDTHLPW</sequence>
<evidence type="ECO:0008006" key="4">
    <source>
        <dbReference type="Google" id="ProtNLM"/>
    </source>
</evidence>
<evidence type="ECO:0000313" key="3">
    <source>
        <dbReference type="Proteomes" id="UP000777482"/>
    </source>
</evidence>
<keyword evidence="3" id="KW-1185">Reference proteome</keyword>
<reference evidence="2 3" key="1">
    <citation type="submission" date="2020-11" db="EMBL/GenBank/DDBJ databases">
        <title>Kefir isolates.</title>
        <authorList>
            <person name="Marcisauskas S."/>
            <person name="Kim Y."/>
            <person name="Blasche S."/>
        </authorList>
    </citation>
    <scope>NUCLEOTIDE SEQUENCE [LARGE SCALE GENOMIC DNA]</scope>
    <source>
        <strain evidence="2 3">KR</strain>
    </source>
</reference>
<feature type="region of interest" description="Disordered" evidence="1">
    <location>
        <begin position="1043"/>
        <end position="1085"/>
    </location>
</feature>
<feature type="compositionally biased region" description="Low complexity" evidence="1">
    <location>
        <begin position="718"/>
        <end position="732"/>
    </location>
</feature>
<dbReference type="OrthoDB" id="2537107at2759"/>
<feature type="compositionally biased region" description="Polar residues" evidence="1">
    <location>
        <begin position="1073"/>
        <end position="1084"/>
    </location>
</feature>
<comment type="caution">
    <text evidence="2">The sequence shown here is derived from an EMBL/GenBank/DDBJ whole genome shotgun (WGS) entry which is preliminary data.</text>
</comment>
<dbReference type="EMBL" id="PUHQ01000075">
    <property type="protein sequence ID" value="KAG0657832.1"/>
    <property type="molecule type" value="Genomic_DNA"/>
</dbReference>
<feature type="region of interest" description="Disordered" evidence="1">
    <location>
        <begin position="1185"/>
        <end position="1209"/>
    </location>
</feature>
<feature type="region of interest" description="Disordered" evidence="1">
    <location>
        <begin position="173"/>
        <end position="239"/>
    </location>
</feature>
<feature type="region of interest" description="Disordered" evidence="1">
    <location>
        <begin position="1"/>
        <end position="66"/>
    </location>
</feature>
<protein>
    <recommendedName>
        <fullName evidence="4">Proteophosphoglycan ppg4</fullName>
    </recommendedName>
</protein>
<feature type="compositionally biased region" description="Polar residues" evidence="1">
    <location>
        <begin position="356"/>
        <end position="372"/>
    </location>
</feature>
<name>A0A9P6VYZ9_RHOMI</name>
<feature type="compositionally biased region" description="Polar residues" evidence="1">
    <location>
        <begin position="336"/>
        <end position="347"/>
    </location>
</feature>
<feature type="region of interest" description="Disordered" evidence="1">
    <location>
        <begin position="1007"/>
        <end position="1031"/>
    </location>
</feature>
<feature type="region of interest" description="Disordered" evidence="1">
    <location>
        <begin position="971"/>
        <end position="992"/>
    </location>
</feature>
<feature type="region of interest" description="Disordered" evidence="1">
    <location>
        <begin position="96"/>
        <end position="142"/>
    </location>
</feature>
<feature type="compositionally biased region" description="Polar residues" evidence="1">
    <location>
        <begin position="1"/>
        <end position="10"/>
    </location>
</feature>
<feature type="region of interest" description="Disordered" evidence="1">
    <location>
        <begin position="568"/>
        <end position="625"/>
    </location>
</feature>
<feature type="compositionally biased region" description="Polar residues" evidence="1">
    <location>
        <begin position="447"/>
        <end position="456"/>
    </location>
</feature>
<accession>A0A9P6VYZ9</accession>
<feature type="compositionally biased region" description="Basic and acidic residues" evidence="1">
    <location>
        <begin position="96"/>
        <end position="106"/>
    </location>
</feature>
<feature type="region of interest" description="Disordered" evidence="1">
    <location>
        <begin position="834"/>
        <end position="857"/>
    </location>
</feature>
<feature type="compositionally biased region" description="Polar residues" evidence="1">
    <location>
        <begin position="287"/>
        <end position="298"/>
    </location>
</feature>
<feature type="compositionally biased region" description="Low complexity" evidence="1">
    <location>
        <begin position="184"/>
        <end position="193"/>
    </location>
</feature>
<feature type="region of interest" description="Disordered" evidence="1">
    <location>
        <begin position="717"/>
        <end position="786"/>
    </location>
</feature>
<proteinExistence type="predicted"/>
<evidence type="ECO:0000256" key="1">
    <source>
        <dbReference type="SAM" id="MobiDB-lite"/>
    </source>
</evidence>
<feature type="region of interest" description="Disordered" evidence="1">
    <location>
        <begin position="261"/>
        <end position="308"/>
    </location>
</feature>
<feature type="compositionally biased region" description="Polar residues" evidence="1">
    <location>
        <begin position="18"/>
        <end position="34"/>
    </location>
</feature>
<organism evidence="2 3">
    <name type="scientific">Rhodotorula mucilaginosa</name>
    <name type="common">Yeast</name>
    <name type="synonym">Rhodotorula rubra</name>
    <dbReference type="NCBI Taxonomy" id="5537"/>
    <lineage>
        <taxon>Eukaryota</taxon>
        <taxon>Fungi</taxon>
        <taxon>Dikarya</taxon>
        <taxon>Basidiomycota</taxon>
        <taxon>Pucciniomycotina</taxon>
        <taxon>Microbotryomycetes</taxon>
        <taxon>Sporidiobolales</taxon>
        <taxon>Sporidiobolaceae</taxon>
        <taxon>Rhodotorula</taxon>
    </lineage>
</organism>
<feature type="compositionally biased region" description="Low complexity" evidence="1">
    <location>
        <begin position="373"/>
        <end position="388"/>
    </location>
</feature>
<feature type="compositionally biased region" description="Polar residues" evidence="1">
    <location>
        <begin position="424"/>
        <end position="433"/>
    </location>
</feature>
<feature type="compositionally biased region" description="Low complexity" evidence="1">
    <location>
        <begin position="1054"/>
        <end position="1065"/>
    </location>
</feature>
<feature type="compositionally biased region" description="Low complexity" evidence="1">
    <location>
        <begin position="934"/>
        <end position="943"/>
    </location>
</feature>
<dbReference type="AlphaFoldDB" id="A0A9P6VYZ9"/>
<feature type="compositionally biased region" description="Basic and acidic residues" evidence="1">
    <location>
        <begin position="1007"/>
        <end position="1023"/>
    </location>
</feature>
<feature type="region of interest" description="Disordered" evidence="1">
    <location>
        <begin position="404"/>
        <end position="456"/>
    </location>
</feature>
<feature type="compositionally biased region" description="Low complexity" evidence="1">
    <location>
        <begin position="40"/>
        <end position="63"/>
    </location>
</feature>
<feature type="compositionally biased region" description="Basic and acidic residues" evidence="1">
    <location>
        <begin position="226"/>
        <end position="238"/>
    </location>
</feature>
<evidence type="ECO:0000313" key="2">
    <source>
        <dbReference type="EMBL" id="KAG0657832.1"/>
    </source>
</evidence>
<gene>
    <name evidence="2" type="ORF">C6P46_006194</name>
</gene>